<sequence length="229" mass="25172">MFGWIFFFALLLAPVAFGLSREIRTLRRAKAADRLMRVLGGSPGWRTLAPGEPWNAYVPHYPWLSVPRITTATGPGPDGREVTVARFVRLEQRRGLYWLLFSYELPEHVPMIRLERDWSAAALGLPVVQPGLYIPMCASGTEAIAEPLVRSELIERLAALGAPAVSLQRNEACFLYHPLPDGAEVERYTAGLAALLPDLCRLARATEEGETAQAADGTEGDRGPDGARH</sequence>
<dbReference type="EMBL" id="CP159872">
    <property type="protein sequence ID" value="XCM83744.1"/>
    <property type="molecule type" value="Genomic_DNA"/>
</dbReference>
<dbReference type="RefSeq" id="WP_354644681.1">
    <property type="nucleotide sequence ID" value="NZ_CP159872.1"/>
</dbReference>
<feature type="region of interest" description="Disordered" evidence="1">
    <location>
        <begin position="207"/>
        <end position="229"/>
    </location>
</feature>
<evidence type="ECO:0000256" key="1">
    <source>
        <dbReference type="SAM" id="MobiDB-lite"/>
    </source>
</evidence>
<protein>
    <submittedName>
        <fullName evidence="2">Uncharacterized protein</fullName>
    </submittedName>
</protein>
<proteinExistence type="predicted"/>
<dbReference type="AlphaFoldDB" id="A0AAU8K8B8"/>
<dbReference type="KEGG" id="kcm:ABWK59_34905"/>
<reference evidence="2" key="1">
    <citation type="submission" date="2024-06" db="EMBL/GenBank/DDBJ databases">
        <title>The genome sequences of Kitasatospora sp. strain HUAS MG31.</title>
        <authorList>
            <person name="Mo P."/>
        </authorList>
    </citation>
    <scope>NUCLEOTIDE SEQUENCE</scope>
    <source>
        <strain evidence="2">HUAS MG31</strain>
    </source>
</reference>
<feature type="compositionally biased region" description="Basic and acidic residues" evidence="1">
    <location>
        <begin position="219"/>
        <end position="229"/>
    </location>
</feature>
<gene>
    <name evidence="2" type="ORF">ABWK59_34905</name>
</gene>
<organism evidence="2">
    <name type="scientific">Kitasatospora camelliae</name>
    <dbReference type="NCBI Taxonomy" id="3156397"/>
    <lineage>
        <taxon>Bacteria</taxon>
        <taxon>Bacillati</taxon>
        <taxon>Actinomycetota</taxon>
        <taxon>Actinomycetes</taxon>
        <taxon>Kitasatosporales</taxon>
        <taxon>Streptomycetaceae</taxon>
        <taxon>Kitasatospora</taxon>
    </lineage>
</organism>
<name>A0AAU8K8B8_9ACTN</name>
<evidence type="ECO:0000313" key="2">
    <source>
        <dbReference type="EMBL" id="XCM83744.1"/>
    </source>
</evidence>
<accession>A0AAU8K8B8</accession>